<gene>
    <name evidence="3" type="ORF">DY240_04315</name>
</gene>
<keyword evidence="4" id="KW-1185">Reference proteome</keyword>
<reference evidence="3 4" key="1">
    <citation type="submission" date="2018-09" db="EMBL/GenBank/DDBJ databases">
        <title>Isolation, diversity and antifungal activity of actinobacteria from wheat.</title>
        <authorList>
            <person name="Han C."/>
        </authorList>
    </citation>
    <scope>NUCLEOTIDE SEQUENCE [LARGE SCALE GENOMIC DNA]</scope>
    <source>
        <strain evidence="3 4">NEAU-YY265</strain>
    </source>
</reference>
<dbReference type="AlphaFoldDB" id="A0A418KVC5"/>
<sequence>MVAPTSGAEELLQEWSMLDVAYVGLTVVFFIVAALIGVGADRLNRRGGADVATQEPARADFESPAGTGPRA</sequence>
<keyword evidence="2" id="KW-1133">Transmembrane helix</keyword>
<evidence type="ECO:0000256" key="1">
    <source>
        <dbReference type="SAM" id="MobiDB-lite"/>
    </source>
</evidence>
<name>A0A418KVC5_9ACTN</name>
<dbReference type="EMBL" id="QUAL01000037">
    <property type="protein sequence ID" value="RIQ34033.1"/>
    <property type="molecule type" value="Genomic_DNA"/>
</dbReference>
<proteinExistence type="predicted"/>
<keyword evidence="2" id="KW-0472">Membrane</keyword>
<accession>A0A418KVC5</accession>
<evidence type="ECO:0000313" key="4">
    <source>
        <dbReference type="Proteomes" id="UP000284057"/>
    </source>
</evidence>
<feature type="region of interest" description="Disordered" evidence="1">
    <location>
        <begin position="47"/>
        <end position="71"/>
    </location>
</feature>
<protein>
    <submittedName>
        <fullName evidence="3">Uncharacterized protein</fullName>
    </submittedName>
</protein>
<organism evidence="3 4">
    <name type="scientific">Jiangella rhizosphaerae</name>
    <dbReference type="NCBI Taxonomy" id="2293569"/>
    <lineage>
        <taxon>Bacteria</taxon>
        <taxon>Bacillati</taxon>
        <taxon>Actinomycetota</taxon>
        <taxon>Actinomycetes</taxon>
        <taxon>Jiangellales</taxon>
        <taxon>Jiangellaceae</taxon>
        <taxon>Jiangella</taxon>
    </lineage>
</organism>
<keyword evidence="2" id="KW-0812">Transmembrane</keyword>
<evidence type="ECO:0000256" key="2">
    <source>
        <dbReference type="SAM" id="Phobius"/>
    </source>
</evidence>
<comment type="caution">
    <text evidence="3">The sequence shown here is derived from an EMBL/GenBank/DDBJ whole genome shotgun (WGS) entry which is preliminary data.</text>
</comment>
<evidence type="ECO:0000313" key="3">
    <source>
        <dbReference type="EMBL" id="RIQ34033.1"/>
    </source>
</evidence>
<dbReference type="Proteomes" id="UP000284057">
    <property type="component" value="Unassembled WGS sequence"/>
</dbReference>
<feature type="transmembrane region" description="Helical" evidence="2">
    <location>
        <begin position="20"/>
        <end position="40"/>
    </location>
</feature>